<feature type="chain" id="PRO_5001821474" description="Receptor ligand binding region domain-containing protein" evidence="7">
    <location>
        <begin position="22"/>
        <end position="368"/>
    </location>
</feature>
<dbReference type="PANTHER" id="PTHR34836">
    <property type="entry name" value="OS06G0188250 PROTEIN"/>
    <property type="match status" value="1"/>
</dbReference>
<evidence type="ECO:0000256" key="4">
    <source>
        <dbReference type="ARBA" id="ARBA00022989"/>
    </source>
</evidence>
<evidence type="ECO:0000256" key="3">
    <source>
        <dbReference type="ARBA" id="ARBA00022692"/>
    </source>
</evidence>
<evidence type="ECO:0000313" key="9">
    <source>
        <dbReference type="EMBL" id="KFK22457.1"/>
    </source>
</evidence>
<feature type="domain" description="Receptor ligand binding region" evidence="8">
    <location>
        <begin position="189"/>
        <end position="279"/>
    </location>
</feature>
<dbReference type="Proteomes" id="UP000029120">
    <property type="component" value="Unassembled WGS sequence"/>
</dbReference>
<proteinExistence type="predicted"/>
<dbReference type="Gene3D" id="3.40.50.2300">
    <property type="match status" value="2"/>
</dbReference>
<evidence type="ECO:0000256" key="1">
    <source>
        <dbReference type="ARBA" id="ARBA00004370"/>
    </source>
</evidence>
<keyword evidence="10" id="KW-1185">Reference proteome</keyword>
<comment type="function">
    <text evidence="6">Glutamate-gated receptor that probably acts as a non-selective cation channel. May be involved in light-signal transduction and calcium homeostasis via the regulation of calcium influx into cells.</text>
</comment>
<comment type="subcellular location">
    <subcellularLocation>
        <location evidence="1">Membrane</location>
    </subcellularLocation>
</comment>
<evidence type="ECO:0000256" key="7">
    <source>
        <dbReference type="SAM" id="SignalP"/>
    </source>
</evidence>
<keyword evidence="5" id="KW-0472">Membrane</keyword>
<dbReference type="Gramene" id="KFK22457">
    <property type="protein sequence ID" value="KFK22457"/>
    <property type="gene ID" value="AALP_AAs56165U000200"/>
</dbReference>
<dbReference type="InterPro" id="IPR015683">
    <property type="entry name" value="Ionotropic_Glu_rcpt"/>
</dbReference>
<dbReference type="PANTHER" id="PTHR34836:SF1">
    <property type="entry name" value="OS09G0428600 PROTEIN"/>
    <property type="match status" value="1"/>
</dbReference>
<dbReference type="FunFam" id="3.40.50.2300:FF:000398">
    <property type="entry name" value="Glutamate receptor"/>
    <property type="match status" value="1"/>
</dbReference>
<dbReference type="GO" id="GO:0016020">
    <property type="term" value="C:membrane"/>
    <property type="evidence" value="ECO:0007669"/>
    <property type="project" value="UniProtKB-SubCell"/>
</dbReference>
<evidence type="ECO:0000256" key="2">
    <source>
        <dbReference type="ARBA" id="ARBA00011095"/>
    </source>
</evidence>
<name>A0A087FXV5_ARAAL</name>
<feature type="non-terminal residue" evidence="9">
    <location>
        <position position="368"/>
    </location>
</feature>
<sequence length="368" mass="41121">MRNEKVFFLVLLIFLVELSKGQNNNIRTQVNVGVVADVGATYSDVPMLCINMSLNDFYSSRPQFQTRLVLNVGDSRTDVVGAAAAALELIKNKQVKAILGPWTSMQAHFLIEIGQKSQVPVVSYSATSPFLTFLRSPYFLRATYEDSAQVHAIKAIIKLFGWREVVPVYIDNTFGEGIQRSRWRENFPGKELNVYGLWAYDAITALAIAIEKAGTNNLTFSAADPGRNVSELESLGLSRYGPMLLRTLSGVQFKGLAGDFRFVKGQLQPSVFEIVNLEGAKERSIGFWTEENGLVKKLDQQPRSMSALSTWKEHLEQILWPGKADFVPKGWEIPTNGKRLRIGVPKRTCYPDLVKVTRDPITNSQVVT</sequence>
<keyword evidence="7" id="KW-0732">Signal</keyword>
<gene>
    <name evidence="9" type="ORF">AALP_AAs56165U000200</name>
</gene>
<dbReference type="InterPro" id="IPR001828">
    <property type="entry name" value="ANF_lig-bd_rcpt"/>
</dbReference>
<evidence type="ECO:0000256" key="5">
    <source>
        <dbReference type="ARBA" id="ARBA00023136"/>
    </source>
</evidence>
<keyword evidence="3" id="KW-0812">Transmembrane</keyword>
<reference evidence="10" key="1">
    <citation type="journal article" date="2015" name="Nat. Plants">
        <title>Genome expansion of Arabis alpina linked with retrotransposition and reduced symmetric DNA methylation.</title>
        <authorList>
            <person name="Willing E.M."/>
            <person name="Rawat V."/>
            <person name="Mandakova T."/>
            <person name="Maumus F."/>
            <person name="James G.V."/>
            <person name="Nordstroem K.J."/>
            <person name="Becker C."/>
            <person name="Warthmann N."/>
            <person name="Chica C."/>
            <person name="Szarzynska B."/>
            <person name="Zytnicki M."/>
            <person name="Albani M.C."/>
            <person name="Kiefer C."/>
            <person name="Bergonzi S."/>
            <person name="Castaings L."/>
            <person name="Mateos J.L."/>
            <person name="Berns M.C."/>
            <person name="Bujdoso N."/>
            <person name="Piofczyk T."/>
            <person name="de Lorenzo L."/>
            <person name="Barrero-Sicilia C."/>
            <person name="Mateos I."/>
            <person name="Piednoel M."/>
            <person name="Hagmann J."/>
            <person name="Chen-Min-Tao R."/>
            <person name="Iglesias-Fernandez R."/>
            <person name="Schuster S.C."/>
            <person name="Alonso-Blanco C."/>
            <person name="Roudier F."/>
            <person name="Carbonero P."/>
            <person name="Paz-Ares J."/>
            <person name="Davis S.J."/>
            <person name="Pecinka A."/>
            <person name="Quesneville H."/>
            <person name="Colot V."/>
            <person name="Lysak M.A."/>
            <person name="Weigel D."/>
            <person name="Coupland G."/>
            <person name="Schneeberger K."/>
        </authorList>
    </citation>
    <scope>NUCLEOTIDE SEQUENCE [LARGE SCALE GENOMIC DNA]</scope>
    <source>
        <strain evidence="10">cv. Pajares</strain>
    </source>
</reference>
<evidence type="ECO:0000259" key="8">
    <source>
        <dbReference type="Pfam" id="PF01094"/>
    </source>
</evidence>
<dbReference type="Pfam" id="PF01094">
    <property type="entry name" value="ANF_receptor"/>
    <property type="match status" value="2"/>
</dbReference>
<dbReference type="FunFam" id="3.40.50.2300:FF:000310">
    <property type="entry name" value="Glutamate receptor"/>
    <property type="match status" value="1"/>
</dbReference>
<comment type="subunit">
    <text evidence="2">May form heteromers.</text>
</comment>
<dbReference type="eggNOG" id="KOG1052">
    <property type="taxonomic scope" value="Eukaryota"/>
</dbReference>
<dbReference type="OrthoDB" id="5984008at2759"/>
<evidence type="ECO:0000256" key="6">
    <source>
        <dbReference type="ARBA" id="ARBA00049638"/>
    </source>
</evidence>
<accession>A0A087FXV5</accession>
<evidence type="ECO:0000313" key="10">
    <source>
        <dbReference type="Proteomes" id="UP000029120"/>
    </source>
</evidence>
<feature type="domain" description="Receptor ligand binding region" evidence="8">
    <location>
        <begin position="47"/>
        <end position="177"/>
    </location>
</feature>
<dbReference type="InterPro" id="IPR028082">
    <property type="entry name" value="Peripla_BP_I"/>
</dbReference>
<dbReference type="AlphaFoldDB" id="A0A087FXV5"/>
<dbReference type="SUPFAM" id="SSF53822">
    <property type="entry name" value="Periplasmic binding protein-like I"/>
    <property type="match status" value="1"/>
</dbReference>
<organism evidence="9 10">
    <name type="scientific">Arabis alpina</name>
    <name type="common">Alpine rock-cress</name>
    <dbReference type="NCBI Taxonomy" id="50452"/>
    <lineage>
        <taxon>Eukaryota</taxon>
        <taxon>Viridiplantae</taxon>
        <taxon>Streptophyta</taxon>
        <taxon>Embryophyta</taxon>
        <taxon>Tracheophyta</taxon>
        <taxon>Spermatophyta</taxon>
        <taxon>Magnoliopsida</taxon>
        <taxon>eudicotyledons</taxon>
        <taxon>Gunneridae</taxon>
        <taxon>Pentapetalae</taxon>
        <taxon>rosids</taxon>
        <taxon>malvids</taxon>
        <taxon>Brassicales</taxon>
        <taxon>Brassicaceae</taxon>
        <taxon>Arabideae</taxon>
        <taxon>Arabis</taxon>
    </lineage>
</organism>
<feature type="signal peptide" evidence="7">
    <location>
        <begin position="1"/>
        <end position="21"/>
    </location>
</feature>
<keyword evidence="4" id="KW-1133">Transmembrane helix</keyword>
<dbReference type="EMBL" id="KL988905">
    <property type="protein sequence ID" value="KFK22457.1"/>
    <property type="molecule type" value="Genomic_DNA"/>
</dbReference>
<protein>
    <recommendedName>
        <fullName evidence="8">Receptor ligand binding region domain-containing protein</fullName>
    </recommendedName>
</protein>